<evidence type="ECO:0000313" key="1">
    <source>
        <dbReference type="EMBL" id="VEJ49354.1"/>
    </source>
</evidence>
<accession>A0A3S4Z626</accession>
<sequence length="61" mass="6920">MKSPSEELIELISPVLFEKKLFLASDLEQYKEKIIAGVMKPEDWLLAVEKAIDKEKAEAGE</sequence>
<reference evidence="1 2" key="1">
    <citation type="submission" date="2018-12" db="EMBL/GenBank/DDBJ databases">
        <authorList>
            <consortium name="Pathogen Informatics"/>
        </authorList>
    </citation>
    <scope>NUCLEOTIDE SEQUENCE [LARGE SCALE GENOMIC DNA]</scope>
    <source>
        <strain evidence="1 2">NCTC12742</strain>
    </source>
</reference>
<proteinExistence type="predicted"/>
<dbReference type="Proteomes" id="UP000272771">
    <property type="component" value="Chromosome"/>
</dbReference>
<gene>
    <name evidence="1" type="ORF">NCTC12742_00157</name>
</gene>
<dbReference type="AlphaFoldDB" id="A0A3S4Z626"/>
<organism evidence="1 2">
    <name type="scientific">Neisseria weaveri</name>
    <dbReference type="NCBI Taxonomy" id="28091"/>
    <lineage>
        <taxon>Bacteria</taxon>
        <taxon>Pseudomonadati</taxon>
        <taxon>Pseudomonadota</taxon>
        <taxon>Betaproteobacteria</taxon>
        <taxon>Neisseriales</taxon>
        <taxon>Neisseriaceae</taxon>
        <taxon>Neisseria</taxon>
    </lineage>
</organism>
<dbReference type="EMBL" id="LR134533">
    <property type="protein sequence ID" value="VEJ49354.1"/>
    <property type="molecule type" value="Genomic_DNA"/>
</dbReference>
<dbReference type="OrthoDB" id="7596768at2"/>
<evidence type="ECO:0000313" key="2">
    <source>
        <dbReference type="Proteomes" id="UP000272771"/>
    </source>
</evidence>
<keyword evidence="2" id="KW-1185">Reference proteome</keyword>
<dbReference type="RefSeq" id="WP_081463199.1">
    <property type="nucleotide sequence ID" value="NZ_CAUJRG010000003.1"/>
</dbReference>
<protein>
    <submittedName>
        <fullName evidence="1">Uncharacterized protein</fullName>
    </submittedName>
</protein>
<name>A0A3S4Z626_9NEIS</name>